<comment type="caution">
    <text evidence="11">The sequence shown here is derived from an EMBL/GenBank/DDBJ whole genome shotgun (WGS) entry which is preliminary data.</text>
</comment>
<evidence type="ECO:0000256" key="6">
    <source>
        <dbReference type="ARBA" id="ARBA00023163"/>
    </source>
</evidence>
<evidence type="ECO:0000313" key="12">
    <source>
        <dbReference type="Proteomes" id="UP000019487"/>
    </source>
</evidence>
<evidence type="ECO:0000256" key="3">
    <source>
        <dbReference type="ARBA" id="ARBA00019615"/>
    </source>
</evidence>
<gene>
    <name evidence="9" type="primary">MED19</name>
    <name evidence="11" type="ORF">SBOR_5097</name>
</gene>
<organism evidence="11 12">
    <name type="scientific">Sclerotinia borealis (strain F-4128)</name>
    <dbReference type="NCBI Taxonomy" id="1432307"/>
    <lineage>
        <taxon>Eukaryota</taxon>
        <taxon>Fungi</taxon>
        <taxon>Dikarya</taxon>
        <taxon>Ascomycota</taxon>
        <taxon>Pezizomycotina</taxon>
        <taxon>Leotiomycetes</taxon>
        <taxon>Helotiales</taxon>
        <taxon>Sclerotiniaceae</taxon>
        <taxon>Sclerotinia</taxon>
    </lineage>
</organism>
<feature type="compositionally biased region" description="Low complexity" evidence="10">
    <location>
        <begin position="18"/>
        <end position="28"/>
    </location>
</feature>
<evidence type="ECO:0000256" key="8">
    <source>
        <dbReference type="ARBA" id="ARBA00032018"/>
    </source>
</evidence>
<keyword evidence="12" id="KW-1185">Reference proteome</keyword>
<keyword evidence="5 9" id="KW-0010">Activator</keyword>
<dbReference type="InterPro" id="IPR013942">
    <property type="entry name" value="Mediator_Med19_fun"/>
</dbReference>
<dbReference type="GO" id="GO:0003712">
    <property type="term" value="F:transcription coregulator activity"/>
    <property type="evidence" value="ECO:0007669"/>
    <property type="project" value="InterPro"/>
</dbReference>
<feature type="region of interest" description="Disordered" evidence="10">
    <location>
        <begin position="1"/>
        <end position="73"/>
    </location>
</feature>
<feature type="compositionally biased region" description="Basic and acidic residues" evidence="10">
    <location>
        <begin position="61"/>
        <end position="73"/>
    </location>
</feature>
<comment type="subcellular location">
    <subcellularLocation>
        <location evidence="1 9">Nucleus</location>
    </subcellularLocation>
</comment>
<protein>
    <recommendedName>
        <fullName evidence="3 9">Mediator of RNA polymerase II transcription subunit 19</fullName>
    </recommendedName>
    <alternativeName>
        <fullName evidence="8 9">Mediator complex subunit 19</fullName>
    </alternativeName>
</protein>
<dbReference type="OrthoDB" id="2160599at2759"/>
<evidence type="ECO:0000256" key="4">
    <source>
        <dbReference type="ARBA" id="ARBA00023015"/>
    </source>
</evidence>
<evidence type="ECO:0000256" key="5">
    <source>
        <dbReference type="ARBA" id="ARBA00023159"/>
    </source>
</evidence>
<proteinExistence type="inferred from homology"/>
<evidence type="ECO:0000313" key="11">
    <source>
        <dbReference type="EMBL" id="ESZ94517.1"/>
    </source>
</evidence>
<dbReference type="AlphaFoldDB" id="W9CCM8"/>
<evidence type="ECO:0000256" key="10">
    <source>
        <dbReference type="SAM" id="MobiDB-lite"/>
    </source>
</evidence>
<feature type="compositionally biased region" description="Polar residues" evidence="10">
    <location>
        <begin position="34"/>
        <end position="52"/>
    </location>
</feature>
<comment type="similarity">
    <text evidence="2 9">Belongs to the Mediator complex subunit 19 family.</text>
</comment>
<comment type="subunit">
    <text evidence="9">Component of the Mediator complex.</text>
</comment>
<evidence type="ECO:0000256" key="7">
    <source>
        <dbReference type="ARBA" id="ARBA00023242"/>
    </source>
</evidence>
<feature type="compositionally biased region" description="Polar residues" evidence="10">
    <location>
        <begin position="1"/>
        <end position="17"/>
    </location>
</feature>
<feature type="compositionally biased region" description="Polar residues" evidence="10">
    <location>
        <begin position="332"/>
        <end position="348"/>
    </location>
</feature>
<reference evidence="11 12" key="1">
    <citation type="journal article" date="2014" name="Genome Announc.">
        <title>Draft genome sequence of Sclerotinia borealis, a psychrophilic plant pathogenic fungus.</title>
        <authorList>
            <person name="Mardanov A.V."/>
            <person name="Beletsky A.V."/>
            <person name="Kadnikov V.V."/>
            <person name="Ignatov A.N."/>
            <person name="Ravin N.V."/>
        </authorList>
    </citation>
    <scope>NUCLEOTIDE SEQUENCE [LARGE SCALE GENOMIC DNA]</scope>
    <source>
        <strain evidence="12">F-4157</strain>
    </source>
</reference>
<comment type="function">
    <text evidence="9">Component of the Mediator complex, a coactivator involved in the regulated transcription of nearly all RNA polymerase II-dependent genes. Mediator functions as a bridge to convey information from gene-specific regulatory proteins to the basal RNA polymerase II transcription machinery. Mediator is recruited to promoters by direct interactions with regulatory proteins and serves as a scaffold for the assembly of a functional preinitiation complex with RNA polymerase II and the general transcription factors.</text>
</comment>
<accession>W9CCM8</accession>
<name>W9CCM8_SCLBF</name>
<dbReference type="GO" id="GO:0006357">
    <property type="term" value="P:regulation of transcription by RNA polymerase II"/>
    <property type="evidence" value="ECO:0007669"/>
    <property type="project" value="InterPro"/>
</dbReference>
<feature type="region of interest" description="Disordered" evidence="10">
    <location>
        <begin position="254"/>
        <end position="364"/>
    </location>
</feature>
<keyword evidence="6 9" id="KW-0804">Transcription</keyword>
<keyword evidence="7 9" id="KW-0539">Nucleus</keyword>
<dbReference type="HOGENOM" id="CLU_037869_0_0_1"/>
<evidence type="ECO:0000256" key="9">
    <source>
        <dbReference type="RuleBase" id="RU364151"/>
    </source>
</evidence>
<evidence type="ECO:0000256" key="2">
    <source>
        <dbReference type="ARBA" id="ARBA00009259"/>
    </source>
</evidence>
<dbReference type="Proteomes" id="UP000019487">
    <property type="component" value="Unassembled WGS sequence"/>
</dbReference>
<dbReference type="GO" id="GO:0016592">
    <property type="term" value="C:mediator complex"/>
    <property type="evidence" value="ECO:0007669"/>
    <property type="project" value="InterPro"/>
</dbReference>
<dbReference type="Pfam" id="PF08633">
    <property type="entry name" value="Rox3"/>
    <property type="match status" value="1"/>
</dbReference>
<sequence length="364" mass="39648">MPSDLPQTPQSPSNTPGSSDISSKSIVSPRIHTSLPTPAHSTNGRMSTNNSAADAFQSEDLSNKRKRDIEDSGDRDLKKVHVEDRRPSIDDLHQKVGKQYFVCRNYQKSQQMSIQQNLFERFGLNEIAAGVARVTPDGKKNIIRKTYKGYIKSLAIAGQFDAVKGDHQEPGSLFSLVNPALVPTREIWEETQVEGKEIDKGIPDELRPALSKATIMAYGPIPREHWNSSVLGDMANRLATESLKVVAPKKAVAPKAKAPMSQGTTGVPKQNRGAADIPRPKRTVKKRSYGDASYEGYGEGYVDDDTGYSTGENADDRAGGRKRPKKVGSVLYPSNVQANKGKTPTSHGFQGPMRQSYGPGMVGA</sequence>
<evidence type="ECO:0000256" key="1">
    <source>
        <dbReference type="ARBA" id="ARBA00004123"/>
    </source>
</evidence>
<dbReference type="EMBL" id="AYSA01000240">
    <property type="protein sequence ID" value="ESZ94517.1"/>
    <property type="molecule type" value="Genomic_DNA"/>
</dbReference>
<dbReference type="STRING" id="1432307.W9CCM8"/>
<keyword evidence="4 9" id="KW-0805">Transcription regulation</keyword>